<protein>
    <submittedName>
        <fullName evidence="1">Cysteine-rich CWC protein</fullName>
    </submittedName>
</protein>
<reference evidence="1 2" key="1">
    <citation type="submission" date="2018-06" db="EMBL/GenBank/DDBJ databases">
        <title>Genomic Encyclopedia of Type Strains, Phase III (KMG-III): the genomes of soil and plant-associated and newly described type strains.</title>
        <authorList>
            <person name="Whitman W."/>
        </authorList>
    </citation>
    <scope>NUCLEOTIDE SEQUENCE [LARGE SCALE GENOMIC DNA]</scope>
    <source>
        <strain evidence="1 2">CECT 7377</strain>
    </source>
</reference>
<dbReference type="OrthoDB" id="5625686at2"/>
<organism evidence="1 2">
    <name type="scientific">Marinomonas rhizomae</name>
    <dbReference type="NCBI Taxonomy" id="491948"/>
    <lineage>
        <taxon>Bacteria</taxon>
        <taxon>Pseudomonadati</taxon>
        <taxon>Pseudomonadota</taxon>
        <taxon>Gammaproteobacteria</taxon>
        <taxon>Oceanospirillales</taxon>
        <taxon>Oceanospirillaceae</taxon>
        <taxon>Marinomonas</taxon>
    </lineage>
</organism>
<dbReference type="EMBL" id="QNSE01000004">
    <property type="protein sequence ID" value="RBP84216.1"/>
    <property type="molecule type" value="Genomic_DNA"/>
</dbReference>
<accession>A0A366JB01</accession>
<dbReference type="RefSeq" id="WP_113915873.1">
    <property type="nucleotide sequence ID" value="NZ_QNSE01000004.1"/>
</dbReference>
<gene>
    <name evidence="1" type="ORF">DFP80_104119</name>
</gene>
<proteinExistence type="predicted"/>
<comment type="caution">
    <text evidence="1">The sequence shown here is derived from an EMBL/GenBank/DDBJ whole genome shotgun (WGS) entry which is preliminary data.</text>
</comment>
<keyword evidence="2" id="KW-1185">Reference proteome</keyword>
<sequence>MKCPFCQSDNACALGANQSCWCFNIIVPGDMLAFIPSEQKGRVCVCQRCIEFYRTDKLGFLKTFGFV</sequence>
<evidence type="ECO:0000313" key="1">
    <source>
        <dbReference type="EMBL" id="RBP84216.1"/>
    </source>
</evidence>
<dbReference type="AlphaFoldDB" id="A0A366JB01"/>
<name>A0A366JB01_9GAMM</name>
<dbReference type="Proteomes" id="UP000252792">
    <property type="component" value="Unassembled WGS sequence"/>
</dbReference>
<dbReference type="InterPro" id="IPR032720">
    <property type="entry name" value="Cys_rich_CWC"/>
</dbReference>
<evidence type="ECO:0000313" key="2">
    <source>
        <dbReference type="Proteomes" id="UP000252792"/>
    </source>
</evidence>
<dbReference type="Pfam" id="PF14375">
    <property type="entry name" value="Cys_rich_CWC"/>
    <property type="match status" value="1"/>
</dbReference>